<dbReference type="PROSITE" id="PS50181">
    <property type="entry name" value="FBOX"/>
    <property type="match status" value="1"/>
</dbReference>
<proteinExistence type="predicted"/>
<gene>
    <name evidence="3" type="ORF">GSLYS_00020890001</name>
</gene>
<organism evidence="3 4">
    <name type="scientific">Lymnaea stagnalis</name>
    <name type="common">Great pond snail</name>
    <name type="synonym">Helix stagnalis</name>
    <dbReference type="NCBI Taxonomy" id="6523"/>
    <lineage>
        <taxon>Eukaryota</taxon>
        <taxon>Metazoa</taxon>
        <taxon>Spiralia</taxon>
        <taxon>Lophotrochozoa</taxon>
        <taxon>Mollusca</taxon>
        <taxon>Gastropoda</taxon>
        <taxon>Heterobranchia</taxon>
        <taxon>Euthyneura</taxon>
        <taxon>Panpulmonata</taxon>
        <taxon>Hygrophila</taxon>
        <taxon>Lymnaeoidea</taxon>
        <taxon>Lymnaeidae</taxon>
        <taxon>Lymnaea</taxon>
    </lineage>
</organism>
<dbReference type="Pfam" id="PF12937">
    <property type="entry name" value="F-box-like"/>
    <property type="match status" value="1"/>
</dbReference>
<feature type="compositionally biased region" description="Polar residues" evidence="1">
    <location>
        <begin position="401"/>
        <end position="413"/>
    </location>
</feature>
<protein>
    <recommendedName>
        <fullName evidence="2">F-box domain-containing protein</fullName>
    </recommendedName>
</protein>
<dbReference type="GO" id="GO:0019005">
    <property type="term" value="C:SCF ubiquitin ligase complex"/>
    <property type="evidence" value="ECO:0007669"/>
    <property type="project" value="TreeGrafter"/>
</dbReference>
<evidence type="ECO:0000313" key="3">
    <source>
        <dbReference type="EMBL" id="CAL1547573.1"/>
    </source>
</evidence>
<dbReference type="InterPro" id="IPR015915">
    <property type="entry name" value="Kelch-typ_b-propeller"/>
</dbReference>
<feature type="region of interest" description="Disordered" evidence="1">
    <location>
        <begin position="442"/>
        <end position="462"/>
    </location>
</feature>
<feature type="region of interest" description="Disordered" evidence="1">
    <location>
        <begin position="477"/>
        <end position="538"/>
    </location>
</feature>
<dbReference type="SMART" id="SM00256">
    <property type="entry name" value="FBOX"/>
    <property type="match status" value="1"/>
</dbReference>
<dbReference type="PANTHER" id="PTHR46432:SF1">
    <property type="entry name" value="F-BOX ONLY PROTEIN 42"/>
    <property type="match status" value="1"/>
</dbReference>
<keyword evidence="4" id="KW-1185">Reference proteome</keyword>
<feature type="region of interest" description="Disordered" evidence="1">
    <location>
        <begin position="368"/>
        <end position="387"/>
    </location>
</feature>
<dbReference type="InterPro" id="IPR036047">
    <property type="entry name" value="F-box-like_dom_sf"/>
</dbReference>
<sequence>MEKVEQDEVGEPAGFTSCVDRELVAHPLIQEGAACVLADAHKSLTFSNMPEEILEHILSFLSPYRDMDAAKLVSKQWNRIIKSVVSQRKRRFYQSVANCEVSWTLLTKEITGQGNPERGYLSISDRHSHSAAYHDGSMYIFGGCTSTNTTFNDLWRFDLTTRQWIRPVAMGTYPSPKACATMVVYNGTLVLFGGWSHPIPYPNPHQSAHYFSELHVYSPSTNRWSHILSLGQEPEALGGHSASVVGHLMVVFGGSPRTGLGTNNVWVFNFQKCTWKLQPVARDPKPEPRYGQYQTTLDESHILIMGGSVGGSRVYNDMWLLTLHPTDPWFWTRINVEHPELAATQSWCHAACRVNDVIVVVAKSNKPRQARNIRTRAARAGPPKATASNCYGCGSENTLPASNNVAQPNSPVSPQEARPQRQEDLSPLKDLQHICEDESCNRNVKNGDLHDDDDQKGHNSPNKNLLALQQRLHRECANLPDPDNHHHNPHGFNKDEPEGHFNRLSSRYGPEAPTGAGHSPFRDQPQQVDQPQNGSFQRANVPACIRGRGGGVMPSVRPNAMCNRQKQLEALLRQEEILRSKSRALAAARSKQPVEASNCPVVDETVPDIITTKNRMDAHALNISRVLSDGVAEWRPLSELQPSCAPTETICCSMLEGRGELVLFGGVIRDMKSPVGTNTAINKLYILQPR</sequence>
<evidence type="ECO:0000256" key="1">
    <source>
        <dbReference type="SAM" id="MobiDB-lite"/>
    </source>
</evidence>
<dbReference type="CDD" id="cd22110">
    <property type="entry name" value="F-box_FBXO42"/>
    <property type="match status" value="1"/>
</dbReference>
<dbReference type="Pfam" id="PF13415">
    <property type="entry name" value="Beta-prop_FBX42"/>
    <property type="match status" value="1"/>
</dbReference>
<evidence type="ECO:0000259" key="2">
    <source>
        <dbReference type="PROSITE" id="PS50181"/>
    </source>
</evidence>
<name>A0AAV2IK98_LYMST</name>
<feature type="region of interest" description="Disordered" evidence="1">
    <location>
        <begin position="401"/>
        <end position="423"/>
    </location>
</feature>
<dbReference type="EMBL" id="CAXITT010001009">
    <property type="protein sequence ID" value="CAL1547573.1"/>
    <property type="molecule type" value="Genomic_DNA"/>
</dbReference>
<reference evidence="3 4" key="1">
    <citation type="submission" date="2024-04" db="EMBL/GenBank/DDBJ databases">
        <authorList>
            <consortium name="Genoscope - CEA"/>
            <person name="William W."/>
        </authorList>
    </citation>
    <scope>NUCLEOTIDE SEQUENCE [LARGE SCALE GENOMIC DNA]</scope>
</reference>
<dbReference type="InterPro" id="IPR052821">
    <property type="entry name" value="F-box_only_SRC"/>
</dbReference>
<comment type="caution">
    <text evidence="3">The sequence shown here is derived from an EMBL/GenBank/DDBJ whole genome shotgun (WGS) entry which is preliminary data.</text>
</comment>
<feature type="compositionally biased region" description="Basic and acidic residues" evidence="1">
    <location>
        <begin position="477"/>
        <end position="501"/>
    </location>
</feature>
<dbReference type="InterPro" id="IPR001810">
    <property type="entry name" value="F-box_dom"/>
</dbReference>
<dbReference type="GO" id="GO:1990756">
    <property type="term" value="F:ubiquitin-like ligase-substrate adaptor activity"/>
    <property type="evidence" value="ECO:0007669"/>
    <property type="project" value="TreeGrafter"/>
</dbReference>
<feature type="domain" description="F-box" evidence="2">
    <location>
        <begin position="43"/>
        <end position="96"/>
    </location>
</feature>
<evidence type="ECO:0000313" key="4">
    <source>
        <dbReference type="Proteomes" id="UP001497497"/>
    </source>
</evidence>
<dbReference type="SUPFAM" id="SSF117281">
    <property type="entry name" value="Kelch motif"/>
    <property type="match status" value="1"/>
</dbReference>
<accession>A0AAV2IK98</accession>
<dbReference type="AlphaFoldDB" id="A0AAV2IK98"/>
<dbReference type="PANTHER" id="PTHR46432">
    <property type="entry name" value="F-BOX ONLY PROTEIN 42"/>
    <property type="match status" value="1"/>
</dbReference>
<feature type="compositionally biased region" description="Polar residues" evidence="1">
    <location>
        <begin position="524"/>
        <end position="538"/>
    </location>
</feature>
<dbReference type="Gene3D" id="1.20.1280.50">
    <property type="match status" value="1"/>
</dbReference>
<dbReference type="Proteomes" id="UP001497497">
    <property type="component" value="Unassembled WGS sequence"/>
</dbReference>
<dbReference type="SUPFAM" id="SSF81383">
    <property type="entry name" value="F-box domain"/>
    <property type="match status" value="1"/>
</dbReference>
<feature type="compositionally biased region" description="Basic residues" evidence="1">
    <location>
        <begin position="368"/>
        <end position="377"/>
    </location>
</feature>
<feature type="compositionally biased region" description="Basic and acidic residues" evidence="1">
    <location>
        <begin position="442"/>
        <end position="457"/>
    </location>
</feature>
<dbReference type="Gene3D" id="2.120.10.80">
    <property type="entry name" value="Kelch-type beta propeller"/>
    <property type="match status" value="2"/>
</dbReference>